<proteinExistence type="predicted"/>
<keyword evidence="1" id="KW-1185">Reference proteome</keyword>
<sequence length="252" mass="28413">MRSFGCLCYLSVPKVRRDKFEPRTSRDIFIGYPYGVKGYKVLSLATKKIYVSRDVVFIENVFSFAISPDNTLFPSILNFVPLIDYIQKGTELDYDSDNGTSVTHGQSQHFESNTSSESPSSHLPQSETPQPSSHTSSPIAHQLVNTPISLRKSQRPHKTLAYLQDYLHSLSILRPSPSVAHSSSTALFSLNAMFSNNHYITSNVLNSESQSLVRDIWSDSEPSSYEEATMNPTWQTPMNQEFEALHANHTWD</sequence>
<gene>
    <name evidence="2" type="primary">LOC142163388</name>
</gene>
<organism evidence="1 2">
    <name type="scientific">Nicotiana tabacum</name>
    <name type="common">Common tobacco</name>
    <dbReference type="NCBI Taxonomy" id="4097"/>
    <lineage>
        <taxon>Eukaryota</taxon>
        <taxon>Viridiplantae</taxon>
        <taxon>Streptophyta</taxon>
        <taxon>Embryophyta</taxon>
        <taxon>Tracheophyta</taxon>
        <taxon>Spermatophyta</taxon>
        <taxon>Magnoliopsida</taxon>
        <taxon>eudicotyledons</taxon>
        <taxon>Gunneridae</taxon>
        <taxon>Pentapetalae</taxon>
        <taxon>asterids</taxon>
        <taxon>lamiids</taxon>
        <taxon>Solanales</taxon>
        <taxon>Solanaceae</taxon>
        <taxon>Nicotianoideae</taxon>
        <taxon>Nicotianeae</taxon>
        <taxon>Nicotiana</taxon>
    </lineage>
</organism>
<dbReference type="Proteomes" id="UP000790787">
    <property type="component" value="Chromosome 8"/>
</dbReference>
<name>A0AC58RVL7_TOBAC</name>
<dbReference type="RefSeq" id="XP_075076771.1">
    <property type="nucleotide sequence ID" value="XM_075220670.1"/>
</dbReference>
<reference evidence="2" key="2">
    <citation type="submission" date="2025-08" db="UniProtKB">
        <authorList>
            <consortium name="RefSeq"/>
        </authorList>
    </citation>
    <scope>IDENTIFICATION</scope>
    <source>
        <tissue evidence="2">Leaf</tissue>
    </source>
</reference>
<evidence type="ECO:0000313" key="2">
    <source>
        <dbReference type="RefSeq" id="XP_075076771.1"/>
    </source>
</evidence>
<evidence type="ECO:0000313" key="1">
    <source>
        <dbReference type="Proteomes" id="UP000790787"/>
    </source>
</evidence>
<protein>
    <submittedName>
        <fullName evidence="2">Uncharacterized protein LOC142163388</fullName>
    </submittedName>
</protein>
<accession>A0AC58RVL7</accession>
<reference evidence="1" key="1">
    <citation type="journal article" date="2014" name="Nat. Commun.">
        <title>The tobacco genome sequence and its comparison with those of tomato and potato.</title>
        <authorList>
            <person name="Sierro N."/>
            <person name="Battey J.N."/>
            <person name="Ouadi S."/>
            <person name="Bakaher N."/>
            <person name="Bovet L."/>
            <person name="Willig A."/>
            <person name="Goepfert S."/>
            <person name="Peitsch M.C."/>
            <person name="Ivanov N.V."/>
        </authorList>
    </citation>
    <scope>NUCLEOTIDE SEQUENCE [LARGE SCALE GENOMIC DNA]</scope>
</reference>